<evidence type="ECO:0000313" key="1">
    <source>
        <dbReference type="EMBL" id="KAJ1370844.1"/>
    </source>
</evidence>
<gene>
    <name evidence="1" type="ORF">KIN20_032658</name>
</gene>
<dbReference type="Proteomes" id="UP001196413">
    <property type="component" value="Unassembled WGS sequence"/>
</dbReference>
<reference evidence="1" key="1">
    <citation type="submission" date="2021-06" db="EMBL/GenBank/DDBJ databases">
        <title>Parelaphostrongylus tenuis whole genome reference sequence.</title>
        <authorList>
            <person name="Garwood T.J."/>
            <person name="Larsen P.A."/>
            <person name="Fountain-Jones N.M."/>
            <person name="Garbe J.R."/>
            <person name="Macchietto M.G."/>
            <person name="Kania S.A."/>
            <person name="Gerhold R.W."/>
            <person name="Richards J.E."/>
            <person name="Wolf T.M."/>
        </authorList>
    </citation>
    <scope>NUCLEOTIDE SEQUENCE</scope>
    <source>
        <strain evidence="1">MNPRO001-30</strain>
        <tissue evidence="1">Meninges</tissue>
    </source>
</reference>
<protein>
    <submittedName>
        <fullName evidence="1">Uncharacterized protein</fullName>
    </submittedName>
</protein>
<keyword evidence="2" id="KW-1185">Reference proteome</keyword>
<dbReference type="AlphaFoldDB" id="A0AAD5R990"/>
<evidence type="ECO:0000313" key="2">
    <source>
        <dbReference type="Proteomes" id="UP001196413"/>
    </source>
</evidence>
<comment type="caution">
    <text evidence="1">The sequence shown here is derived from an EMBL/GenBank/DDBJ whole genome shotgun (WGS) entry which is preliminary data.</text>
</comment>
<dbReference type="EMBL" id="JAHQIW010006866">
    <property type="protein sequence ID" value="KAJ1370844.1"/>
    <property type="molecule type" value="Genomic_DNA"/>
</dbReference>
<proteinExistence type="predicted"/>
<sequence length="112" mass="12350">MAANVLKSFWGKTELSEFRDAVTLSTTTTAGGGQSNFGYKPSMTVQKATTSHLTKDLFDVAAREFKISRKTAEATPIKTNLIINNFLAQLLMNAQCTSALRNFVMKKHFNNA</sequence>
<accession>A0AAD5R990</accession>
<organism evidence="1 2">
    <name type="scientific">Parelaphostrongylus tenuis</name>
    <name type="common">Meningeal worm</name>
    <dbReference type="NCBI Taxonomy" id="148309"/>
    <lineage>
        <taxon>Eukaryota</taxon>
        <taxon>Metazoa</taxon>
        <taxon>Ecdysozoa</taxon>
        <taxon>Nematoda</taxon>
        <taxon>Chromadorea</taxon>
        <taxon>Rhabditida</taxon>
        <taxon>Rhabditina</taxon>
        <taxon>Rhabditomorpha</taxon>
        <taxon>Strongyloidea</taxon>
        <taxon>Metastrongylidae</taxon>
        <taxon>Parelaphostrongylus</taxon>
    </lineage>
</organism>
<name>A0AAD5R990_PARTN</name>